<dbReference type="InterPro" id="IPR008380">
    <property type="entry name" value="HAD-SF_hydro_IG_5-nucl"/>
</dbReference>
<keyword evidence="1" id="KW-0479">Metal-binding</keyword>
<evidence type="ECO:0000313" key="5">
    <source>
        <dbReference type="EMBL" id="KAK9835055.1"/>
    </source>
</evidence>
<proteinExistence type="predicted"/>
<evidence type="ECO:0000256" key="2">
    <source>
        <dbReference type="ARBA" id="ARBA00022801"/>
    </source>
</evidence>
<evidence type="ECO:0000256" key="4">
    <source>
        <dbReference type="SAM" id="MobiDB-lite"/>
    </source>
</evidence>
<protein>
    <recommendedName>
        <fullName evidence="7">5'-nucleotidase</fullName>
    </recommendedName>
</protein>
<evidence type="ECO:0008006" key="7">
    <source>
        <dbReference type="Google" id="ProtNLM"/>
    </source>
</evidence>
<dbReference type="GO" id="GO:0046872">
    <property type="term" value="F:metal ion binding"/>
    <property type="evidence" value="ECO:0007669"/>
    <property type="project" value="UniProtKB-KW"/>
</dbReference>
<dbReference type="Proteomes" id="UP001445335">
    <property type="component" value="Unassembled WGS sequence"/>
</dbReference>
<dbReference type="PANTHER" id="PTHR12103">
    <property type="entry name" value="5'-NUCLEOTIDASE DOMAIN-CONTAINING"/>
    <property type="match status" value="1"/>
</dbReference>
<dbReference type="Pfam" id="PF05761">
    <property type="entry name" value="5_nucleotid"/>
    <property type="match status" value="1"/>
</dbReference>
<reference evidence="5 6" key="1">
    <citation type="journal article" date="2024" name="Nat. Commun.">
        <title>Phylogenomics reveals the evolutionary origins of lichenization in chlorophyte algae.</title>
        <authorList>
            <person name="Puginier C."/>
            <person name="Libourel C."/>
            <person name="Otte J."/>
            <person name="Skaloud P."/>
            <person name="Haon M."/>
            <person name="Grisel S."/>
            <person name="Petersen M."/>
            <person name="Berrin J.G."/>
            <person name="Delaux P.M."/>
            <person name="Dal Grande F."/>
            <person name="Keller J."/>
        </authorList>
    </citation>
    <scope>NUCLEOTIDE SEQUENCE [LARGE SCALE GENOMIC DNA]</scope>
    <source>
        <strain evidence="5 6">SAG 245.80</strain>
    </source>
</reference>
<evidence type="ECO:0000256" key="1">
    <source>
        <dbReference type="ARBA" id="ARBA00022723"/>
    </source>
</evidence>
<dbReference type="InterPro" id="IPR036412">
    <property type="entry name" value="HAD-like_sf"/>
</dbReference>
<dbReference type="AlphaFoldDB" id="A0AAW1RNF6"/>
<evidence type="ECO:0000313" key="6">
    <source>
        <dbReference type="Proteomes" id="UP001445335"/>
    </source>
</evidence>
<dbReference type="SUPFAM" id="SSF56784">
    <property type="entry name" value="HAD-like"/>
    <property type="match status" value="1"/>
</dbReference>
<feature type="compositionally biased region" description="Gly residues" evidence="4">
    <location>
        <begin position="1"/>
        <end position="10"/>
    </location>
</feature>
<gene>
    <name evidence="5" type="ORF">WJX81_007524</name>
</gene>
<name>A0AAW1RNF6_9CHLO</name>
<sequence>MQAVTRGGGSSSAQGLGPGAKRASQWRASLPEHWQKVVATEAAEEVASILLSLDAEGSAESVAVLEEAFATSEGVVEPVKEDEAEIDFLGEPTTGNLHLVQREGGEGSSGVHVLGLRHTGDVFDVPLEQLRANQQAMLRSLGLAAAASAGAPQRAIYCSRTLNLRSIQVIGYDMDNTCVNYNVEAWEGRAYSYGMQWLWEAGCPVEGLSIDLDLVTRGLIVDKALGNLLEMDRFGTSSARNTARA</sequence>
<dbReference type="EMBL" id="JALJOU010000030">
    <property type="protein sequence ID" value="KAK9835055.1"/>
    <property type="molecule type" value="Genomic_DNA"/>
</dbReference>
<organism evidence="5 6">
    <name type="scientific">Elliptochloris bilobata</name>
    <dbReference type="NCBI Taxonomy" id="381761"/>
    <lineage>
        <taxon>Eukaryota</taxon>
        <taxon>Viridiplantae</taxon>
        <taxon>Chlorophyta</taxon>
        <taxon>core chlorophytes</taxon>
        <taxon>Trebouxiophyceae</taxon>
        <taxon>Trebouxiophyceae incertae sedis</taxon>
        <taxon>Elliptochloris clade</taxon>
        <taxon>Elliptochloris</taxon>
    </lineage>
</organism>
<dbReference type="GO" id="GO:0008253">
    <property type="term" value="F:5'-nucleotidase activity"/>
    <property type="evidence" value="ECO:0007669"/>
    <property type="project" value="TreeGrafter"/>
</dbReference>
<dbReference type="PANTHER" id="PTHR12103:SF22">
    <property type="entry name" value="HAD-SUPERFAMILY HYDROLASE, SUBFAMILY IG, 5'-NUCLEOTIDASE"/>
    <property type="match status" value="1"/>
</dbReference>
<evidence type="ECO:0000256" key="3">
    <source>
        <dbReference type="ARBA" id="ARBA00022842"/>
    </source>
</evidence>
<keyword evidence="3" id="KW-0460">Magnesium</keyword>
<keyword evidence="2" id="KW-0378">Hydrolase</keyword>
<accession>A0AAW1RNF6</accession>
<keyword evidence="6" id="KW-1185">Reference proteome</keyword>
<comment type="caution">
    <text evidence="5">The sequence shown here is derived from an EMBL/GenBank/DDBJ whole genome shotgun (WGS) entry which is preliminary data.</text>
</comment>
<feature type="region of interest" description="Disordered" evidence="4">
    <location>
        <begin position="1"/>
        <end position="25"/>
    </location>
</feature>